<reference evidence="5" key="1">
    <citation type="submission" date="2022-10" db="EMBL/GenBank/DDBJ databases">
        <title>Hoeflea sp. J2-29, isolated from marine algae.</title>
        <authorList>
            <person name="Kristyanto S."/>
            <person name="Kim J.M."/>
            <person name="Jeon C.O."/>
        </authorList>
    </citation>
    <scope>NUCLEOTIDE SEQUENCE</scope>
    <source>
        <strain evidence="5">J2-29</strain>
    </source>
</reference>
<accession>A0ABT3YD56</accession>
<keyword evidence="6" id="KW-1185">Reference proteome</keyword>
<gene>
    <name evidence="5" type="ORF">OEG82_07160</name>
</gene>
<dbReference type="PANTHER" id="PTHR12128">
    <property type="entry name" value="DIHYDRODIPICOLINATE SYNTHASE"/>
    <property type="match status" value="1"/>
</dbReference>
<dbReference type="PANTHER" id="PTHR12128:SF66">
    <property type="entry name" value="4-HYDROXY-2-OXOGLUTARATE ALDOLASE, MITOCHONDRIAL"/>
    <property type="match status" value="1"/>
</dbReference>
<name>A0ABT3YD56_9HYPH</name>
<dbReference type="SMART" id="SM01130">
    <property type="entry name" value="DHDPS"/>
    <property type="match status" value="1"/>
</dbReference>
<proteinExistence type="inferred from homology"/>
<comment type="similarity">
    <text evidence="1 4">Belongs to the DapA family.</text>
</comment>
<evidence type="ECO:0000256" key="1">
    <source>
        <dbReference type="ARBA" id="ARBA00007592"/>
    </source>
</evidence>
<protein>
    <submittedName>
        <fullName evidence="5">Dihydrodipicolinate synthase family protein</fullName>
    </submittedName>
</protein>
<evidence type="ECO:0000256" key="4">
    <source>
        <dbReference type="PIRNR" id="PIRNR001365"/>
    </source>
</evidence>
<dbReference type="InterPro" id="IPR002220">
    <property type="entry name" value="DapA-like"/>
</dbReference>
<dbReference type="PROSITE" id="PS00665">
    <property type="entry name" value="DHDPS_1"/>
    <property type="match status" value="1"/>
</dbReference>
<keyword evidence="3" id="KW-0704">Schiff base</keyword>
<dbReference type="Proteomes" id="UP001081283">
    <property type="component" value="Unassembled WGS sequence"/>
</dbReference>
<dbReference type="Pfam" id="PF00701">
    <property type="entry name" value="DHDPS"/>
    <property type="match status" value="1"/>
</dbReference>
<dbReference type="PRINTS" id="PR00146">
    <property type="entry name" value="DHPICSNTHASE"/>
</dbReference>
<comment type="caution">
    <text evidence="5">The sequence shown here is derived from an EMBL/GenBank/DDBJ whole genome shotgun (WGS) entry which is preliminary data.</text>
</comment>
<evidence type="ECO:0000313" key="6">
    <source>
        <dbReference type="Proteomes" id="UP001081283"/>
    </source>
</evidence>
<dbReference type="Gene3D" id="3.20.20.70">
    <property type="entry name" value="Aldolase class I"/>
    <property type="match status" value="1"/>
</dbReference>
<sequence>MTTTFSGSFTVTITPFTPGGEAIDYPAWERFLDWQVACGVPGIIILGTTGEFLTLTDDERTAFVDATVRYVNGRMKVMVGTMNAYTPNAVRYSKEAEDLGADGLMIVPPYYYTPTEDEIFNYYKAICEAQNLPIMLYNNPFTTNVDMPASLVARLTREFSQIRYIKEASQDTARVHDIIVATDGVMNVWAGQRVLESYKLGATGYVNPYGNYIPRASARFVEWAEQGRWDDVWAVQSVIKKFDTIITAGHPLYGHQCYSKALAAAAGYPVGDVRAPITTFASLGKEGTDRVAQMVPLMEELETIVDRIEARTAQTAQ</sequence>
<dbReference type="CDD" id="cd00408">
    <property type="entry name" value="DHDPS-like"/>
    <property type="match status" value="1"/>
</dbReference>
<dbReference type="InterPro" id="IPR013785">
    <property type="entry name" value="Aldolase_TIM"/>
</dbReference>
<dbReference type="RefSeq" id="WP_267611745.1">
    <property type="nucleotide sequence ID" value="NZ_JAOVZQ010000001.1"/>
</dbReference>
<organism evidence="5 6">
    <name type="scientific">Hoeflea ulvae</name>
    <dbReference type="NCBI Taxonomy" id="2983764"/>
    <lineage>
        <taxon>Bacteria</taxon>
        <taxon>Pseudomonadati</taxon>
        <taxon>Pseudomonadota</taxon>
        <taxon>Alphaproteobacteria</taxon>
        <taxon>Hyphomicrobiales</taxon>
        <taxon>Rhizobiaceae</taxon>
        <taxon>Hoeflea</taxon>
    </lineage>
</organism>
<dbReference type="EMBL" id="JAOVZQ010000001">
    <property type="protein sequence ID" value="MCY0093798.1"/>
    <property type="molecule type" value="Genomic_DNA"/>
</dbReference>
<evidence type="ECO:0000313" key="5">
    <source>
        <dbReference type="EMBL" id="MCY0093798.1"/>
    </source>
</evidence>
<keyword evidence="2 4" id="KW-0456">Lyase</keyword>
<evidence type="ECO:0000256" key="2">
    <source>
        <dbReference type="ARBA" id="ARBA00023239"/>
    </source>
</evidence>
<dbReference type="InterPro" id="IPR020624">
    <property type="entry name" value="Schiff_base-form_aldolases_CS"/>
</dbReference>
<dbReference type="SUPFAM" id="SSF51569">
    <property type="entry name" value="Aldolase"/>
    <property type="match status" value="1"/>
</dbReference>
<evidence type="ECO:0000256" key="3">
    <source>
        <dbReference type="ARBA" id="ARBA00023270"/>
    </source>
</evidence>
<dbReference type="PIRSF" id="PIRSF001365">
    <property type="entry name" value="DHDPS"/>
    <property type="match status" value="1"/>
</dbReference>